<dbReference type="RefSeq" id="WP_110031529.1">
    <property type="nucleotide sequence ID" value="NZ_QGTR01000002.1"/>
</dbReference>
<proteinExistence type="inferred from homology"/>
<dbReference type="InterPro" id="IPR023418">
    <property type="entry name" value="Thyroxine_BS"/>
</dbReference>
<dbReference type="SUPFAM" id="SSF49472">
    <property type="entry name" value="Transthyretin (synonym: prealbumin)"/>
    <property type="match status" value="1"/>
</dbReference>
<dbReference type="EMBL" id="QGTR01000002">
    <property type="protein sequence ID" value="PWW01763.1"/>
    <property type="molecule type" value="Genomic_DNA"/>
</dbReference>
<keyword evidence="6 7" id="KW-0378">Hydrolase</keyword>
<dbReference type="FunFam" id="2.60.40.180:FF:000005">
    <property type="entry name" value="5-hydroxyisourate hydrolase"/>
    <property type="match status" value="1"/>
</dbReference>
<dbReference type="InterPro" id="IPR014306">
    <property type="entry name" value="Hydroxyisourate_hydrolase"/>
</dbReference>
<dbReference type="InterPro" id="IPR036817">
    <property type="entry name" value="Transthyretin/HIU_hydrolase_sf"/>
</dbReference>
<dbReference type="CDD" id="cd05822">
    <property type="entry name" value="TLP_HIUase"/>
    <property type="match status" value="1"/>
</dbReference>
<evidence type="ECO:0000313" key="10">
    <source>
        <dbReference type="Proteomes" id="UP000246352"/>
    </source>
</evidence>
<dbReference type="PANTHER" id="PTHR10395:SF7">
    <property type="entry name" value="5-HYDROXYISOURATE HYDROLASE"/>
    <property type="match status" value="1"/>
</dbReference>
<evidence type="ECO:0000313" key="9">
    <source>
        <dbReference type="EMBL" id="PWW01763.1"/>
    </source>
</evidence>
<dbReference type="Gene3D" id="2.60.40.180">
    <property type="entry name" value="Transthyretin/hydroxyisourate hydrolase domain"/>
    <property type="match status" value="1"/>
</dbReference>
<evidence type="ECO:0000256" key="2">
    <source>
        <dbReference type="ARBA" id="ARBA00002704"/>
    </source>
</evidence>
<comment type="catalytic activity">
    <reaction evidence="1 7">
        <text>5-hydroxyisourate + H2O = 5-hydroxy-2-oxo-4-ureido-2,5-dihydro-1H-imidazole-5-carboxylate + H(+)</text>
        <dbReference type="Rhea" id="RHEA:23736"/>
        <dbReference type="ChEBI" id="CHEBI:15377"/>
        <dbReference type="ChEBI" id="CHEBI:15378"/>
        <dbReference type="ChEBI" id="CHEBI:18072"/>
        <dbReference type="ChEBI" id="CHEBI:58639"/>
        <dbReference type="EC" id="3.5.2.17"/>
    </reaction>
</comment>
<sequence>MAQAPSAAGRLTTHVLDTARGCPAAGMVVHLHRLDGTRRLPVRTVRTNADGRVDGAMLSGDEMQAGIYELVFHAGDYLRAAGDDLPEPAFLDVVPIRFGIADPAAHYHVPLLISAFAYSTYRGS</sequence>
<evidence type="ECO:0000256" key="7">
    <source>
        <dbReference type="RuleBase" id="RU361270"/>
    </source>
</evidence>
<name>A0A317PML5_9HYPH</name>
<evidence type="ECO:0000256" key="4">
    <source>
        <dbReference type="ARBA" id="ARBA00011881"/>
    </source>
</evidence>
<dbReference type="AlphaFoldDB" id="A0A317PML5"/>
<evidence type="ECO:0000256" key="6">
    <source>
        <dbReference type="ARBA" id="ARBA00022801"/>
    </source>
</evidence>
<feature type="domain" description="Transthyretin/hydroxyisourate hydrolase" evidence="8">
    <location>
        <begin position="11"/>
        <end position="123"/>
    </location>
</feature>
<dbReference type="GO" id="GO:0033971">
    <property type="term" value="F:hydroxyisourate hydrolase activity"/>
    <property type="evidence" value="ECO:0007669"/>
    <property type="project" value="UniProtKB-EC"/>
</dbReference>
<evidence type="ECO:0000256" key="3">
    <source>
        <dbReference type="ARBA" id="ARBA00009850"/>
    </source>
</evidence>
<comment type="caution">
    <text evidence="9">The sequence shown here is derived from an EMBL/GenBank/DDBJ whole genome shotgun (WGS) entry which is preliminary data.</text>
</comment>
<keyword evidence="10" id="KW-1185">Reference proteome</keyword>
<comment type="function">
    <text evidence="2">Catalyzes the hydrolysis of 5-hydroxyisourate (HIU) to 2-oxo-4-hydroxy-4-carboxy-5-ureidoimidazoline (OHCU).</text>
</comment>
<protein>
    <recommendedName>
        <fullName evidence="7">5-hydroxyisourate hydrolase</fullName>
        <shortName evidence="7">HIU hydrolase</shortName>
        <shortName evidence="7">HIUHase</shortName>
        <ecNumber evidence="7">3.5.2.17</ecNumber>
    </recommendedName>
</protein>
<dbReference type="PANTHER" id="PTHR10395">
    <property type="entry name" value="URICASE AND TRANSTHYRETIN-RELATED"/>
    <property type="match status" value="1"/>
</dbReference>
<dbReference type="InterPro" id="IPR023416">
    <property type="entry name" value="Transthyretin/HIU_hydrolase_d"/>
</dbReference>
<dbReference type="Proteomes" id="UP000246352">
    <property type="component" value="Unassembled WGS sequence"/>
</dbReference>
<dbReference type="Pfam" id="PF00576">
    <property type="entry name" value="Transthyretin"/>
    <property type="match status" value="1"/>
</dbReference>
<evidence type="ECO:0000256" key="1">
    <source>
        <dbReference type="ARBA" id="ARBA00001043"/>
    </source>
</evidence>
<accession>A0A317PML5</accession>
<dbReference type="GO" id="GO:0006144">
    <property type="term" value="P:purine nucleobase metabolic process"/>
    <property type="evidence" value="ECO:0007669"/>
    <property type="project" value="UniProtKB-KW"/>
</dbReference>
<dbReference type="OrthoDB" id="9792386at2"/>
<organism evidence="9 10">
    <name type="scientific">Hoeflea marina</name>
    <dbReference type="NCBI Taxonomy" id="274592"/>
    <lineage>
        <taxon>Bacteria</taxon>
        <taxon>Pseudomonadati</taxon>
        <taxon>Pseudomonadota</taxon>
        <taxon>Alphaproteobacteria</taxon>
        <taxon>Hyphomicrobiales</taxon>
        <taxon>Rhizobiaceae</taxon>
        <taxon>Hoeflea</taxon>
    </lineage>
</organism>
<dbReference type="PROSITE" id="PS00768">
    <property type="entry name" value="TRANSTHYRETIN_1"/>
    <property type="match status" value="1"/>
</dbReference>
<dbReference type="EC" id="3.5.2.17" evidence="7"/>
<comment type="similarity">
    <text evidence="3 7">Belongs to the transthyretin family. 5-hydroxyisourate hydrolase subfamily.</text>
</comment>
<comment type="subunit">
    <text evidence="4 7">Homotetramer.</text>
</comment>
<keyword evidence="5 7" id="KW-0659">Purine metabolism</keyword>
<evidence type="ECO:0000259" key="8">
    <source>
        <dbReference type="Pfam" id="PF00576"/>
    </source>
</evidence>
<gene>
    <name evidence="9" type="ORF">DFR52_102427</name>
</gene>
<reference evidence="9 10" key="1">
    <citation type="submission" date="2018-05" db="EMBL/GenBank/DDBJ databases">
        <title>Genomic Encyclopedia of Type Strains, Phase IV (KMG-IV): sequencing the most valuable type-strain genomes for metagenomic binning, comparative biology and taxonomic classification.</title>
        <authorList>
            <person name="Goeker M."/>
        </authorList>
    </citation>
    <scope>NUCLEOTIDE SEQUENCE [LARGE SCALE GENOMIC DNA]</scope>
    <source>
        <strain evidence="9 10">DSM 16791</strain>
    </source>
</reference>
<evidence type="ECO:0000256" key="5">
    <source>
        <dbReference type="ARBA" id="ARBA00022631"/>
    </source>
</evidence>
<dbReference type="NCBIfam" id="TIGR02962">
    <property type="entry name" value="hdxy_isourate"/>
    <property type="match status" value="1"/>
</dbReference>